<feature type="transmembrane region" description="Helical" evidence="1">
    <location>
        <begin position="121"/>
        <end position="141"/>
    </location>
</feature>
<accession>A0ABW9F5A3</accession>
<sequence>EENMKKSENKFLSIGIGIALVILGIYLLSTPILTLLSIATLLAFTILIRGIFTGVVFFKNKSSNNTNWILLLNSIIFVILGLILLFNPKISSTLVLYLVSAWFIVDGITGLSVGLKLNNKFKWFSIIISILLIIYGLSLAIHPIRALFALNILVGLSVITDGAQSILNAFLE</sequence>
<feature type="transmembrane region" description="Helical" evidence="1">
    <location>
        <begin position="35"/>
        <end position="58"/>
    </location>
</feature>
<evidence type="ECO:0000313" key="2">
    <source>
        <dbReference type="EMBL" id="MFM1524632.1"/>
    </source>
</evidence>
<feature type="transmembrane region" description="Helical" evidence="1">
    <location>
        <begin position="12"/>
        <end position="29"/>
    </location>
</feature>
<dbReference type="Pfam" id="PF03729">
    <property type="entry name" value="DUF308"/>
    <property type="match status" value="2"/>
</dbReference>
<dbReference type="InterPro" id="IPR005325">
    <property type="entry name" value="DUF308_memb"/>
</dbReference>
<proteinExistence type="predicted"/>
<dbReference type="RefSeq" id="WP_408126378.1">
    <property type="nucleotide sequence ID" value="NZ_JBFNFH010000004.1"/>
</dbReference>
<dbReference type="EMBL" id="JBFNFH010000004">
    <property type="protein sequence ID" value="MFM1524632.1"/>
    <property type="molecule type" value="Genomic_DNA"/>
</dbReference>
<feature type="non-terminal residue" evidence="2">
    <location>
        <position position="1"/>
    </location>
</feature>
<keyword evidence="1" id="KW-1133">Transmembrane helix</keyword>
<evidence type="ECO:0000256" key="1">
    <source>
        <dbReference type="SAM" id="Phobius"/>
    </source>
</evidence>
<feature type="transmembrane region" description="Helical" evidence="1">
    <location>
        <begin position="147"/>
        <end position="171"/>
    </location>
</feature>
<keyword evidence="3" id="KW-1185">Reference proteome</keyword>
<dbReference type="Proteomes" id="UP001629536">
    <property type="component" value="Unassembled WGS sequence"/>
</dbReference>
<keyword evidence="1" id="KW-0812">Transmembrane</keyword>
<gene>
    <name evidence="2" type="ORF">ABGF40_02995</name>
</gene>
<keyword evidence="1" id="KW-0472">Membrane</keyword>
<protein>
    <submittedName>
        <fullName evidence="2">DUF308 domain-containing protein</fullName>
    </submittedName>
</protein>
<dbReference type="PANTHER" id="PTHR34989">
    <property type="entry name" value="PROTEIN HDED"/>
    <property type="match status" value="1"/>
</dbReference>
<dbReference type="InterPro" id="IPR052712">
    <property type="entry name" value="Acid_resist_chaperone_HdeD"/>
</dbReference>
<reference evidence="2 3" key="1">
    <citation type="journal article" date="2024" name="Front. Microbiol.">
        <title>Pangenomic and biochemical analyses of Helcococcus ovis reveal widespread tetracycline resistance and a novel bacterial species, Helcococcus bovis.</title>
        <authorList>
            <person name="Cunha F."/>
            <person name="Zhai Y."/>
            <person name="Casaro S."/>
            <person name="Jones K.L."/>
            <person name="Hernandez M."/>
            <person name="Bisinotto R.S."/>
            <person name="Kariyawasam S."/>
            <person name="Brown M.B."/>
            <person name="Phillips A."/>
            <person name="Jeong K.C."/>
            <person name="Galvao K.N."/>
        </authorList>
    </citation>
    <scope>NUCLEOTIDE SEQUENCE [LARGE SCALE GENOMIC DNA]</scope>
    <source>
        <strain evidence="2 3">KG197</strain>
    </source>
</reference>
<name>A0ABW9F5A3_9FIRM</name>
<dbReference type="PANTHER" id="PTHR34989:SF1">
    <property type="entry name" value="PROTEIN HDED"/>
    <property type="match status" value="1"/>
</dbReference>
<organism evidence="2 3">
    <name type="scientific">Helcococcus bovis</name>
    <dbReference type="NCBI Taxonomy" id="3153252"/>
    <lineage>
        <taxon>Bacteria</taxon>
        <taxon>Bacillati</taxon>
        <taxon>Bacillota</taxon>
        <taxon>Tissierellia</taxon>
        <taxon>Tissierellales</taxon>
        <taxon>Peptoniphilaceae</taxon>
        <taxon>Helcococcus</taxon>
    </lineage>
</organism>
<comment type="caution">
    <text evidence="2">The sequence shown here is derived from an EMBL/GenBank/DDBJ whole genome shotgun (WGS) entry which is preliminary data.</text>
</comment>
<evidence type="ECO:0000313" key="3">
    <source>
        <dbReference type="Proteomes" id="UP001629536"/>
    </source>
</evidence>
<feature type="transmembrane region" description="Helical" evidence="1">
    <location>
        <begin position="70"/>
        <end position="88"/>
    </location>
</feature>
<feature type="transmembrane region" description="Helical" evidence="1">
    <location>
        <begin position="94"/>
        <end position="114"/>
    </location>
</feature>